<dbReference type="EMBL" id="LT838813">
    <property type="protein sequence ID" value="SMD43021.1"/>
    <property type="molecule type" value="Genomic_DNA"/>
</dbReference>
<evidence type="ECO:0008006" key="3">
    <source>
        <dbReference type="Google" id="ProtNLM"/>
    </source>
</evidence>
<evidence type="ECO:0000313" key="1">
    <source>
        <dbReference type="EMBL" id="SMD43021.1"/>
    </source>
</evidence>
<dbReference type="InterPro" id="IPR038081">
    <property type="entry name" value="CalX-like_sf"/>
</dbReference>
<sequence>MKRFSGLLLIFISLFNFSCIEQDYPLFEDSLVEWDATVMNNPVLGKDFPLLVRVPRPTFALAPSDPLITRRTGTVSLRVNFVSPQKGNDEIISFRVVTDETTAVPDVHYSVGGQVTIEANSSFADVQVQILDPGPGTGSVDLVLELLGNSVVRPSEKYKRIGIRISQI</sequence>
<proteinExistence type="predicted"/>
<organism evidence="1 2">
    <name type="scientific">Aquiflexum balticum DSM 16537</name>
    <dbReference type="NCBI Taxonomy" id="758820"/>
    <lineage>
        <taxon>Bacteria</taxon>
        <taxon>Pseudomonadati</taxon>
        <taxon>Bacteroidota</taxon>
        <taxon>Cytophagia</taxon>
        <taxon>Cytophagales</taxon>
        <taxon>Cyclobacteriaceae</taxon>
        <taxon>Aquiflexum</taxon>
    </lineage>
</organism>
<accession>A0A1W2H2B4</accession>
<evidence type="ECO:0000313" key="2">
    <source>
        <dbReference type="Proteomes" id="UP000192333"/>
    </source>
</evidence>
<dbReference type="RefSeq" id="WP_157370106.1">
    <property type="nucleotide sequence ID" value="NZ_LT838813.1"/>
</dbReference>
<dbReference type="Proteomes" id="UP000192333">
    <property type="component" value="Chromosome I"/>
</dbReference>
<name>A0A1W2H2B4_9BACT</name>
<protein>
    <recommendedName>
        <fullName evidence="3">DUF4843 domain-containing protein</fullName>
    </recommendedName>
</protein>
<keyword evidence="2" id="KW-1185">Reference proteome</keyword>
<dbReference type="AlphaFoldDB" id="A0A1W2H2B4"/>
<gene>
    <name evidence="1" type="ORF">SAMN00777080_1592</name>
</gene>
<reference evidence="2" key="1">
    <citation type="submission" date="2017-04" db="EMBL/GenBank/DDBJ databases">
        <authorList>
            <person name="Varghese N."/>
            <person name="Submissions S."/>
        </authorList>
    </citation>
    <scope>NUCLEOTIDE SEQUENCE [LARGE SCALE GENOMIC DNA]</scope>
    <source>
        <strain evidence="2">DSM 16537</strain>
    </source>
</reference>
<dbReference type="OrthoDB" id="674388at2"/>
<dbReference type="SUPFAM" id="SSF141072">
    <property type="entry name" value="CalX-like"/>
    <property type="match status" value="1"/>
</dbReference>
<dbReference type="STRING" id="758820.SAMN00777080_1592"/>